<keyword evidence="3" id="KW-1185">Reference proteome</keyword>
<dbReference type="Gramene" id="KFK22987">
    <property type="protein sequence ID" value="KFK22987"/>
    <property type="gene ID" value="AALP_AAs42668U000100"/>
</dbReference>
<dbReference type="OrthoDB" id="1703439at2759"/>
<feature type="region of interest" description="Disordered" evidence="1">
    <location>
        <begin position="1"/>
        <end position="24"/>
    </location>
</feature>
<protein>
    <submittedName>
        <fullName evidence="2">Uncharacterized protein</fullName>
    </submittedName>
</protein>
<evidence type="ECO:0000313" key="3">
    <source>
        <dbReference type="Proteomes" id="UP000029120"/>
    </source>
</evidence>
<evidence type="ECO:0000313" key="2">
    <source>
        <dbReference type="EMBL" id="KFK22987.1"/>
    </source>
</evidence>
<sequence length="55" mass="6599">MHDLKKQQREKNKYFFKNIDDSRASSEMALKKDRAALQSLCSGQQKNERRNEKRN</sequence>
<proteinExistence type="predicted"/>
<dbReference type="EMBL" id="KL983561">
    <property type="protein sequence ID" value="KFK22987.1"/>
    <property type="molecule type" value="Genomic_DNA"/>
</dbReference>
<accession>A0A087FZD5</accession>
<dbReference type="Proteomes" id="UP000029120">
    <property type="component" value="Unassembled WGS sequence"/>
</dbReference>
<dbReference type="AlphaFoldDB" id="A0A087FZD5"/>
<organism evidence="2 3">
    <name type="scientific">Arabis alpina</name>
    <name type="common">Alpine rock-cress</name>
    <dbReference type="NCBI Taxonomy" id="50452"/>
    <lineage>
        <taxon>Eukaryota</taxon>
        <taxon>Viridiplantae</taxon>
        <taxon>Streptophyta</taxon>
        <taxon>Embryophyta</taxon>
        <taxon>Tracheophyta</taxon>
        <taxon>Spermatophyta</taxon>
        <taxon>Magnoliopsida</taxon>
        <taxon>eudicotyledons</taxon>
        <taxon>Gunneridae</taxon>
        <taxon>Pentapetalae</taxon>
        <taxon>rosids</taxon>
        <taxon>malvids</taxon>
        <taxon>Brassicales</taxon>
        <taxon>Brassicaceae</taxon>
        <taxon>Arabideae</taxon>
        <taxon>Arabis</taxon>
    </lineage>
</organism>
<gene>
    <name evidence="2" type="ORF">AALP_AAs42668U000100</name>
</gene>
<name>A0A087FZD5_ARAAL</name>
<reference evidence="3" key="1">
    <citation type="journal article" date="2015" name="Nat. Plants">
        <title>Genome expansion of Arabis alpina linked with retrotransposition and reduced symmetric DNA methylation.</title>
        <authorList>
            <person name="Willing E.M."/>
            <person name="Rawat V."/>
            <person name="Mandakova T."/>
            <person name="Maumus F."/>
            <person name="James G.V."/>
            <person name="Nordstroem K.J."/>
            <person name="Becker C."/>
            <person name="Warthmann N."/>
            <person name="Chica C."/>
            <person name="Szarzynska B."/>
            <person name="Zytnicki M."/>
            <person name="Albani M.C."/>
            <person name="Kiefer C."/>
            <person name="Bergonzi S."/>
            <person name="Castaings L."/>
            <person name="Mateos J.L."/>
            <person name="Berns M.C."/>
            <person name="Bujdoso N."/>
            <person name="Piofczyk T."/>
            <person name="de Lorenzo L."/>
            <person name="Barrero-Sicilia C."/>
            <person name="Mateos I."/>
            <person name="Piednoel M."/>
            <person name="Hagmann J."/>
            <person name="Chen-Min-Tao R."/>
            <person name="Iglesias-Fernandez R."/>
            <person name="Schuster S.C."/>
            <person name="Alonso-Blanco C."/>
            <person name="Roudier F."/>
            <person name="Carbonero P."/>
            <person name="Paz-Ares J."/>
            <person name="Davis S.J."/>
            <person name="Pecinka A."/>
            <person name="Quesneville H."/>
            <person name="Colot V."/>
            <person name="Lysak M.A."/>
            <person name="Weigel D."/>
            <person name="Coupland G."/>
            <person name="Schneeberger K."/>
        </authorList>
    </citation>
    <scope>NUCLEOTIDE SEQUENCE [LARGE SCALE GENOMIC DNA]</scope>
    <source>
        <strain evidence="3">cv. Pajares</strain>
    </source>
</reference>
<evidence type="ECO:0000256" key="1">
    <source>
        <dbReference type="SAM" id="MobiDB-lite"/>
    </source>
</evidence>